<dbReference type="CDD" id="cd06849">
    <property type="entry name" value="lipoyl_domain"/>
    <property type="match status" value="1"/>
</dbReference>
<evidence type="ECO:0000313" key="2">
    <source>
        <dbReference type="EMBL" id="SHE88688.1"/>
    </source>
</evidence>
<dbReference type="AlphaFoldDB" id="A0A1M4X599"/>
<dbReference type="PANTHER" id="PTHR23151">
    <property type="entry name" value="DIHYDROLIPOAMIDE ACETYL/SUCCINYL-TRANSFERASE-RELATED"/>
    <property type="match status" value="1"/>
</dbReference>
<dbReference type="Proteomes" id="UP000184245">
    <property type="component" value="Unassembled WGS sequence"/>
</dbReference>
<reference evidence="2 3" key="1">
    <citation type="submission" date="2016-11" db="EMBL/GenBank/DDBJ databases">
        <authorList>
            <person name="Jaros S."/>
            <person name="Januszkiewicz K."/>
            <person name="Wedrychowicz H."/>
        </authorList>
    </citation>
    <scope>NUCLEOTIDE SEQUENCE [LARGE SCALE GENOMIC DNA]</scope>
    <source>
        <strain evidence="2 3">DSM 17459</strain>
    </source>
</reference>
<dbReference type="PANTHER" id="PTHR23151:SF90">
    <property type="entry name" value="DIHYDROLIPOYLLYSINE-RESIDUE ACETYLTRANSFERASE COMPONENT OF PYRUVATE DEHYDROGENASE COMPLEX, MITOCHONDRIAL-RELATED"/>
    <property type="match status" value="1"/>
</dbReference>
<dbReference type="RefSeq" id="WP_072851117.1">
    <property type="nucleotide sequence ID" value="NZ_FQVI01000008.1"/>
</dbReference>
<dbReference type="Gene3D" id="2.40.50.100">
    <property type="match status" value="1"/>
</dbReference>
<evidence type="ECO:0000259" key="1">
    <source>
        <dbReference type="PROSITE" id="PS50968"/>
    </source>
</evidence>
<dbReference type="SUPFAM" id="SSF51230">
    <property type="entry name" value="Single hybrid motif"/>
    <property type="match status" value="1"/>
</dbReference>
<sequence length="87" mass="9380">MVTVVSMPKMGITMKEGKLAEWLVKEGDTVNEEDSLFVVETDKLTNEIEAEAFGVVRKILVQAGETVPCQTPLAIIADADEDISGAL</sequence>
<gene>
    <name evidence="2" type="ORF">SAMN02745158_01832</name>
</gene>
<dbReference type="PROSITE" id="PS50968">
    <property type="entry name" value="BIOTINYL_LIPOYL"/>
    <property type="match status" value="1"/>
</dbReference>
<proteinExistence type="predicted"/>
<dbReference type="OrthoDB" id="9805770at2"/>
<name>A0A1M4X599_9CLOT</name>
<evidence type="ECO:0000313" key="3">
    <source>
        <dbReference type="Proteomes" id="UP000184245"/>
    </source>
</evidence>
<feature type="domain" description="Lipoyl-binding" evidence="1">
    <location>
        <begin position="2"/>
        <end position="77"/>
    </location>
</feature>
<protein>
    <submittedName>
        <fullName evidence="2">Biotin-requiring enzyme</fullName>
    </submittedName>
</protein>
<dbReference type="STRING" id="1122155.SAMN02745158_01832"/>
<dbReference type="GO" id="GO:0006086">
    <property type="term" value="P:pyruvate decarboxylation to acetyl-CoA"/>
    <property type="evidence" value="ECO:0007669"/>
    <property type="project" value="InterPro"/>
</dbReference>
<dbReference type="EMBL" id="FQVI01000008">
    <property type="protein sequence ID" value="SHE88688.1"/>
    <property type="molecule type" value="Genomic_DNA"/>
</dbReference>
<organism evidence="2 3">
    <name type="scientific">Lactonifactor longoviformis DSM 17459</name>
    <dbReference type="NCBI Taxonomy" id="1122155"/>
    <lineage>
        <taxon>Bacteria</taxon>
        <taxon>Bacillati</taxon>
        <taxon>Bacillota</taxon>
        <taxon>Clostridia</taxon>
        <taxon>Eubacteriales</taxon>
        <taxon>Clostridiaceae</taxon>
        <taxon>Lactonifactor</taxon>
    </lineage>
</organism>
<keyword evidence="3" id="KW-1185">Reference proteome</keyword>
<dbReference type="GO" id="GO:0045254">
    <property type="term" value="C:pyruvate dehydrogenase complex"/>
    <property type="evidence" value="ECO:0007669"/>
    <property type="project" value="InterPro"/>
</dbReference>
<dbReference type="Pfam" id="PF00364">
    <property type="entry name" value="Biotin_lipoyl"/>
    <property type="match status" value="1"/>
</dbReference>
<dbReference type="InterPro" id="IPR011053">
    <property type="entry name" value="Single_hybrid_motif"/>
</dbReference>
<dbReference type="InterPro" id="IPR045257">
    <property type="entry name" value="E2/Pdx1"/>
</dbReference>
<accession>A0A1M4X599</accession>
<dbReference type="InterPro" id="IPR000089">
    <property type="entry name" value="Biotin_lipoyl"/>
</dbReference>